<dbReference type="Proteomes" id="UP001221898">
    <property type="component" value="Unassembled WGS sequence"/>
</dbReference>
<evidence type="ECO:0000313" key="4">
    <source>
        <dbReference type="Proteomes" id="UP001221898"/>
    </source>
</evidence>
<name>A0AAD7SVY0_9TELE</name>
<proteinExistence type="predicted"/>
<organism evidence="3 4">
    <name type="scientific">Aldrovandia affinis</name>
    <dbReference type="NCBI Taxonomy" id="143900"/>
    <lineage>
        <taxon>Eukaryota</taxon>
        <taxon>Metazoa</taxon>
        <taxon>Chordata</taxon>
        <taxon>Craniata</taxon>
        <taxon>Vertebrata</taxon>
        <taxon>Euteleostomi</taxon>
        <taxon>Actinopterygii</taxon>
        <taxon>Neopterygii</taxon>
        <taxon>Teleostei</taxon>
        <taxon>Notacanthiformes</taxon>
        <taxon>Halosauridae</taxon>
        <taxon>Aldrovandia</taxon>
    </lineage>
</organism>
<feature type="region of interest" description="Disordered" evidence="2">
    <location>
        <begin position="1"/>
        <end position="90"/>
    </location>
</feature>
<sequence>MDMQEKVESRERDVTTGGLEKGSGERDRTTDKENLQKDEPQLTAKDRDEQQSEAGVESSTDPVGEGDREQAGGQCARHRRNVREEERKEGHAGLGVARMLVYSRQTPPKLYQLIESELQTVRKAALRVHSVAVPVCSVIRGADIEEECSPRAKRVFGQEWSFSLRRDGEPTAVEEVITPLQSSLTRNQVSSPVLFTRNQSADMEEVRPESLLIKQEGLEEDSPPTAVEEGKKQETAPTPAGDPEELSEQHRCGHSDEELSGLEFVVKAEQEEEHVAQRPNQTACEHSAGRLNNLGSEYVMYERDSQLWTSFTQGDSDIETDDRVCSNATEQHSQSLSVHTELQHAPATMEGSGSTLSSFGASYVEVFDKMSGKQPVYGEELRSEAIHTQQEKEIESLRRKVESLESERRTAKRIGEQTSVYSCSVGVHLGINFRGKRAVECGADARERPPFENKLFEEDCPQSTSAGEEQVAQCTPVEEGKKQETEPTTAGDPEELSEQHRCGHSDEELSGLEFVVKAEQEEEHTQLASIMEVLAKAAVAEISKLVEDGSVELHLEVSRSHKEIDGLRRKLQQMESELRTAQEVAAAAPGSRSVGVQVEEHLGRAERGAVENCADAGKGPSFEQRLSEEEYDVEAHDTQAVFEFTVKAEQEQEEEHVAQRPNQTGCEHSAGRLNNLGSEYVIQTENQDLKKKLQLMERELRVARGRGRPNAAERVGQELNLSLRRDREPTAAEERTTPLQSSLTRSQSVDMEEVRPESFLIKQEGLEDDSCYSDPPPTSAGEEQVTQPTPAGGPEEQVAQCTAVEEGKKQETASTRAGDPEELSEQHRCGHSDEELSGLEFVVKAEQEEEHVSSQVSTFACVTVMMV</sequence>
<feature type="coiled-coil region" evidence="1">
    <location>
        <begin position="557"/>
        <end position="584"/>
    </location>
</feature>
<feature type="region of interest" description="Disordered" evidence="2">
    <location>
        <begin position="457"/>
        <end position="504"/>
    </location>
</feature>
<comment type="caution">
    <text evidence="3">The sequence shown here is derived from an EMBL/GenBank/DDBJ whole genome shotgun (WGS) entry which is preliminary data.</text>
</comment>
<evidence type="ECO:0000313" key="3">
    <source>
        <dbReference type="EMBL" id="KAJ8409804.1"/>
    </source>
</evidence>
<dbReference type="AlphaFoldDB" id="A0AAD7SVY0"/>
<evidence type="ECO:0000256" key="1">
    <source>
        <dbReference type="SAM" id="Coils"/>
    </source>
</evidence>
<feature type="region of interest" description="Disordered" evidence="2">
    <location>
        <begin position="213"/>
        <end position="255"/>
    </location>
</feature>
<accession>A0AAD7SVY0</accession>
<evidence type="ECO:0000256" key="2">
    <source>
        <dbReference type="SAM" id="MobiDB-lite"/>
    </source>
</evidence>
<feature type="coiled-coil region" evidence="1">
    <location>
        <begin position="387"/>
        <end position="414"/>
    </location>
</feature>
<protein>
    <submittedName>
        <fullName evidence="3">Uncharacterized protein</fullName>
    </submittedName>
</protein>
<feature type="compositionally biased region" description="Basic and acidic residues" evidence="2">
    <location>
        <begin position="1"/>
        <end position="14"/>
    </location>
</feature>
<feature type="compositionally biased region" description="Basic and acidic residues" evidence="2">
    <location>
        <begin position="824"/>
        <end position="834"/>
    </location>
</feature>
<keyword evidence="1" id="KW-0175">Coiled coil</keyword>
<dbReference type="EMBL" id="JAINUG010000029">
    <property type="protein sequence ID" value="KAJ8409804.1"/>
    <property type="molecule type" value="Genomic_DNA"/>
</dbReference>
<gene>
    <name evidence="3" type="ORF">AAFF_G00218630</name>
</gene>
<feature type="compositionally biased region" description="Basic and acidic residues" evidence="2">
    <location>
        <begin position="22"/>
        <end position="50"/>
    </location>
</feature>
<keyword evidence="4" id="KW-1185">Reference proteome</keyword>
<feature type="region of interest" description="Disordered" evidence="2">
    <location>
        <begin position="704"/>
        <end position="834"/>
    </location>
</feature>
<reference evidence="3" key="1">
    <citation type="journal article" date="2023" name="Science">
        <title>Genome structures resolve the early diversification of teleost fishes.</title>
        <authorList>
            <person name="Parey E."/>
            <person name="Louis A."/>
            <person name="Montfort J."/>
            <person name="Bouchez O."/>
            <person name="Roques C."/>
            <person name="Iampietro C."/>
            <person name="Lluch J."/>
            <person name="Castinel A."/>
            <person name="Donnadieu C."/>
            <person name="Desvignes T."/>
            <person name="Floi Bucao C."/>
            <person name="Jouanno E."/>
            <person name="Wen M."/>
            <person name="Mejri S."/>
            <person name="Dirks R."/>
            <person name="Jansen H."/>
            <person name="Henkel C."/>
            <person name="Chen W.J."/>
            <person name="Zahm M."/>
            <person name="Cabau C."/>
            <person name="Klopp C."/>
            <person name="Thompson A.W."/>
            <person name="Robinson-Rechavi M."/>
            <person name="Braasch I."/>
            <person name="Lecointre G."/>
            <person name="Bobe J."/>
            <person name="Postlethwait J.H."/>
            <person name="Berthelot C."/>
            <person name="Roest Crollius H."/>
            <person name="Guiguen Y."/>
        </authorList>
    </citation>
    <scope>NUCLEOTIDE SEQUENCE</scope>
    <source>
        <strain evidence="3">NC1722</strain>
    </source>
</reference>
<feature type="compositionally biased region" description="Polar residues" evidence="2">
    <location>
        <begin position="737"/>
        <end position="749"/>
    </location>
</feature>
<feature type="compositionally biased region" description="Basic and acidic residues" evidence="2">
    <location>
        <begin position="723"/>
        <end position="736"/>
    </location>
</feature>